<evidence type="ECO:0000313" key="10">
    <source>
        <dbReference type="Proteomes" id="UP000053676"/>
    </source>
</evidence>
<dbReference type="Gene3D" id="1.25.40.10">
    <property type="entry name" value="Tetratricopeptide repeat domain"/>
    <property type="match status" value="1"/>
</dbReference>
<dbReference type="OrthoDB" id="69711at2759"/>
<evidence type="ECO:0000256" key="3">
    <source>
        <dbReference type="ARBA" id="ARBA00022490"/>
    </source>
</evidence>
<dbReference type="SUPFAM" id="SSF48452">
    <property type="entry name" value="TPR-like"/>
    <property type="match status" value="1"/>
</dbReference>
<sequence>LLRYRKDVHALVVSLKKLGRHGFNTSPTAISESYETLKKYEDLENVEVLWRLARGLVEKAFFCKCPKEKAQLLHEAKVFAKRALSLEGDKYSAGAHKWYAIILQGLGEIDKKADYSDEIVKHLGMAVNLDEEDAYSVHLLVSRLSEYLVNSRQDRNAGVAHFLKKNYAEALSAFEKAEKVKENFSPCNLYYMGATLLSLGKKEEAINHLIAAYKAHAHNEREMKARSDARGMLLKLKVKQEDYEIQEY</sequence>
<proteinExistence type="predicted"/>
<dbReference type="Pfam" id="PF21033">
    <property type="entry name" value="RMD1-3"/>
    <property type="match status" value="1"/>
</dbReference>
<dbReference type="InterPro" id="IPR049039">
    <property type="entry name" value="RMD1-3_a_helical_rpt"/>
</dbReference>
<dbReference type="InterPro" id="IPR011990">
    <property type="entry name" value="TPR-like_helical_dom_sf"/>
</dbReference>
<dbReference type="OMA" id="PRYRNEY"/>
<evidence type="ECO:0000256" key="4">
    <source>
        <dbReference type="ARBA" id="ARBA00022737"/>
    </source>
</evidence>
<dbReference type="Proteomes" id="UP000053676">
    <property type="component" value="Unassembled WGS sequence"/>
</dbReference>
<evidence type="ECO:0000256" key="1">
    <source>
        <dbReference type="ARBA" id="ARBA00004245"/>
    </source>
</evidence>
<evidence type="ECO:0000256" key="5">
    <source>
        <dbReference type="ARBA" id="ARBA00022803"/>
    </source>
</evidence>
<keyword evidence="4" id="KW-0677">Repeat</keyword>
<evidence type="ECO:0000256" key="8">
    <source>
        <dbReference type="ARBA" id="ARBA00041958"/>
    </source>
</evidence>
<name>W2TML2_NECAM</name>
<accession>W2TML2</accession>
<comment type="subcellular location">
    <subcellularLocation>
        <location evidence="1">Cytoplasm</location>
        <location evidence="1">Cytoskeleton</location>
    </subcellularLocation>
</comment>
<dbReference type="GO" id="GO:0008017">
    <property type="term" value="F:microtubule binding"/>
    <property type="evidence" value="ECO:0007669"/>
    <property type="project" value="TreeGrafter"/>
</dbReference>
<dbReference type="EMBL" id="KI658502">
    <property type="protein sequence ID" value="ETN82376.1"/>
    <property type="molecule type" value="Genomic_DNA"/>
</dbReference>
<dbReference type="GO" id="GO:0005739">
    <property type="term" value="C:mitochondrion"/>
    <property type="evidence" value="ECO:0007669"/>
    <property type="project" value="TreeGrafter"/>
</dbReference>
<evidence type="ECO:0000313" key="9">
    <source>
        <dbReference type="EMBL" id="ETN82376.1"/>
    </source>
</evidence>
<dbReference type="AlphaFoldDB" id="W2TML2"/>
<dbReference type="KEGG" id="nai:NECAME_08026"/>
<evidence type="ECO:0000256" key="6">
    <source>
        <dbReference type="ARBA" id="ARBA00023212"/>
    </source>
</evidence>
<gene>
    <name evidence="9" type="ORF">NECAME_08026</name>
</gene>
<organism evidence="9 10">
    <name type="scientific">Necator americanus</name>
    <name type="common">Human hookworm</name>
    <dbReference type="NCBI Taxonomy" id="51031"/>
    <lineage>
        <taxon>Eukaryota</taxon>
        <taxon>Metazoa</taxon>
        <taxon>Ecdysozoa</taxon>
        <taxon>Nematoda</taxon>
        <taxon>Chromadorea</taxon>
        <taxon>Rhabditida</taxon>
        <taxon>Rhabditina</taxon>
        <taxon>Rhabditomorpha</taxon>
        <taxon>Strongyloidea</taxon>
        <taxon>Ancylostomatidae</taxon>
        <taxon>Bunostominae</taxon>
        <taxon>Necator</taxon>
    </lineage>
</organism>
<evidence type="ECO:0000256" key="2">
    <source>
        <dbReference type="ARBA" id="ARBA00011375"/>
    </source>
</evidence>
<reference evidence="10" key="1">
    <citation type="journal article" date="2014" name="Nat. Genet.">
        <title>Genome of the human hookworm Necator americanus.</title>
        <authorList>
            <person name="Tang Y.T."/>
            <person name="Gao X."/>
            <person name="Rosa B.A."/>
            <person name="Abubucker S."/>
            <person name="Hallsworth-Pepin K."/>
            <person name="Martin J."/>
            <person name="Tyagi R."/>
            <person name="Heizer E."/>
            <person name="Zhang X."/>
            <person name="Bhonagiri-Palsikar V."/>
            <person name="Minx P."/>
            <person name="Warren W.C."/>
            <person name="Wang Q."/>
            <person name="Zhan B."/>
            <person name="Hotez P.J."/>
            <person name="Sternberg P.W."/>
            <person name="Dougall A."/>
            <person name="Gaze S.T."/>
            <person name="Mulvenna J."/>
            <person name="Sotillo J."/>
            <person name="Ranganathan S."/>
            <person name="Rabelo E.M."/>
            <person name="Wilson R.K."/>
            <person name="Felgner P.L."/>
            <person name="Bethony J."/>
            <person name="Hawdon J.M."/>
            <person name="Gasser R.B."/>
            <person name="Loukas A."/>
            <person name="Mitreva M."/>
        </authorList>
    </citation>
    <scope>NUCLEOTIDE SEQUENCE [LARGE SCALE GENOMIC DNA]</scope>
</reference>
<dbReference type="GO" id="GO:0097431">
    <property type="term" value="C:mitotic spindle pole"/>
    <property type="evidence" value="ECO:0007669"/>
    <property type="project" value="TreeGrafter"/>
</dbReference>
<dbReference type="PANTHER" id="PTHR16056">
    <property type="entry name" value="REGULATOR OF MICROTUBULE DYNAMICS PROTEIN"/>
    <property type="match status" value="1"/>
</dbReference>
<evidence type="ECO:0000256" key="7">
    <source>
        <dbReference type="ARBA" id="ARBA00039966"/>
    </source>
</evidence>
<comment type="subunit">
    <text evidence="2">Interacts with microtubules.</text>
</comment>
<feature type="non-terminal residue" evidence="9">
    <location>
        <position position="1"/>
    </location>
</feature>
<keyword evidence="6" id="KW-0206">Cytoskeleton</keyword>
<dbReference type="PANTHER" id="PTHR16056:SF16">
    <property type="entry name" value="REGULATOR OF MICROTUBULE DYNAMICS PROTEIN 1"/>
    <property type="match status" value="1"/>
</dbReference>
<keyword evidence="5" id="KW-0802">TPR repeat</keyword>
<protein>
    <recommendedName>
        <fullName evidence="7">Regulator of microtubule dynamics protein 1</fullName>
    </recommendedName>
    <alternativeName>
        <fullName evidence="8">Protein FAM82B</fullName>
    </alternativeName>
</protein>
<keyword evidence="10" id="KW-1185">Reference proteome</keyword>
<dbReference type="GO" id="GO:0005876">
    <property type="term" value="C:spindle microtubule"/>
    <property type="evidence" value="ECO:0007669"/>
    <property type="project" value="TreeGrafter"/>
</dbReference>
<keyword evidence="3" id="KW-0963">Cytoplasm</keyword>